<comment type="caution">
    <text evidence="3">The sequence shown here is derived from an EMBL/GenBank/DDBJ whole genome shotgun (WGS) entry which is preliminary data.</text>
</comment>
<dbReference type="PANTHER" id="PTHR11365">
    <property type="entry name" value="5-OXOPROLINASE RELATED"/>
    <property type="match status" value="1"/>
</dbReference>
<evidence type="ECO:0000313" key="3">
    <source>
        <dbReference type="EMBL" id="GGO97188.1"/>
    </source>
</evidence>
<dbReference type="Proteomes" id="UP000641932">
    <property type="component" value="Unassembled WGS sequence"/>
</dbReference>
<organism evidence="3 4">
    <name type="scientific">Wenjunlia tyrosinilytica</name>
    <dbReference type="NCBI Taxonomy" id="1544741"/>
    <lineage>
        <taxon>Bacteria</taxon>
        <taxon>Bacillati</taxon>
        <taxon>Actinomycetota</taxon>
        <taxon>Actinomycetes</taxon>
        <taxon>Kitasatosporales</taxon>
        <taxon>Streptomycetaceae</taxon>
        <taxon>Wenjunlia</taxon>
    </lineage>
</organism>
<dbReference type="InterPro" id="IPR045079">
    <property type="entry name" value="Oxoprolinase-like"/>
</dbReference>
<dbReference type="PANTHER" id="PTHR11365:SF23">
    <property type="entry name" value="HYPOTHETICAL 5-OXOPROLINASE (EUROFUNG)-RELATED"/>
    <property type="match status" value="1"/>
</dbReference>
<dbReference type="GO" id="GO:0017168">
    <property type="term" value="F:5-oxoprolinase (ATP-hydrolyzing) activity"/>
    <property type="evidence" value="ECO:0007669"/>
    <property type="project" value="TreeGrafter"/>
</dbReference>
<accession>A0A917ZXG7</accession>
<evidence type="ECO:0000259" key="1">
    <source>
        <dbReference type="Pfam" id="PF01968"/>
    </source>
</evidence>
<reference evidence="3" key="1">
    <citation type="journal article" date="2014" name="Int. J. Syst. Evol. Microbiol.">
        <title>Complete genome sequence of Corynebacterium casei LMG S-19264T (=DSM 44701T), isolated from a smear-ripened cheese.</title>
        <authorList>
            <consortium name="US DOE Joint Genome Institute (JGI-PGF)"/>
            <person name="Walter F."/>
            <person name="Albersmeier A."/>
            <person name="Kalinowski J."/>
            <person name="Ruckert C."/>
        </authorList>
    </citation>
    <scope>NUCLEOTIDE SEQUENCE</scope>
    <source>
        <strain evidence="3">CGMCC 4.7201</strain>
    </source>
</reference>
<dbReference type="InterPro" id="IPR008040">
    <property type="entry name" value="Hydant_A_N"/>
</dbReference>
<name>A0A917ZXG7_9ACTN</name>
<dbReference type="GO" id="GO:0006749">
    <property type="term" value="P:glutathione metabolic process"/>
    <property type="evidence" value="ECO:0007669"/>
    <property type="project" value="TreeGrafter"/>
</dbReference>
<sequence length="678" mass="72652">MTETGTSTTTPDPSAWYVGGDVGGTFTDLIAWRDGHTPRIVKVPTTPDNQARALTSGVTTAVPEDGWHHITEVVHGTTVATNAILERKGSRTAVITNKGFRDVLQLGRRTRPNVYGLRGHFQPHVPRWWRYEIDGRLDRHGTEIEPIDPDQVRRIAARIRAEDIDAIAVVLLHSYANRDHEDQVVRILSQELPRTTICASADILPESGEFERTVATVLNAYVDPLLNRYLDELVRSLEPIAPHARVRVMQGNGGTIPVGGDAGFPIRSVISGPAAGMTGARRVLRELNASDAITCDMGGTSFDVGIIEGGQPVVTNELDLEYNVPIKIPTLDIRTIGAGGGSIAYLDEGGMLRVGPASAGAVPGPIWYGRGGTHLTVTDANVLAGRLKALSLGTGMRPALTPDEIWDVVRTHQPGLVAAFPTPDALADAVIRVVVAQMAACVRDLTVRRGRDPKDYALVAYGGAGALHAAEIAQELGIRRVVVPAFPGLLCAYGALVADYALDAIVSVRTSLDGFDADTVAAALTPKAAQLSTELSGFEGMEVELQALYECQFERQTHTLHVQAPIGVTAHDLRTAFLNEYRLHFGGLIPDAPITLRSVRLQARCKRRGAEGWTLRDAAPPTDLRPPPDAKYWRPALAEGDTIVGPASISAVDASITVPSGTRAQVVEAGHIIIEVNS</sequence>
<dbReference type="EMBL" id="BMMS01000032">
    <property type="protein sequence ID" value="GGO97188.1"/>
    <property type="molecule type" value="Genomic_DNA"/>
</dbReference>
<proteinExistence type="predicted"/>
<dbReference type="Pfam" id="PF05378">
    <property type="entry name" value="Hydant_A_N"/>
    <property type="match status" value="1"/>
</dbReference>
<dbReference type="InterPro" id="IPR043129">
    <property type="entry name" value="ATPase_NBD"/>
</dbReference>
<reference evidence="3" key="2">
    <citation type="submission" date="2020-09" db="EMBL/GenBank/DDBJ databases">
        <authorList>
            <person name="Sun Q."/>
            <person name="Zhou Y."/>
        </authorList>
    </citation>
    <scope>NUCLEOTIDE SEQUENCE</scope>
    <source>
        <strain evidence="3">CGMCC 4.7201</strain>
    </source>
</reference>
<dbReference type="InterPro" id="IPR002821">
    <property type="entry name" value="Hydantoinase_A"/>
</dbReference>
<dbReference type="SUPFAM" id="SSF53067">
    <property type="entry name" value="Actin-like ATPase domain"/>
    <property type="match status" value="1"/>
</dbReference>
<protein>
    <submittedName>
        <fullName evidence="3">Hydantoinase</fullName>
    </submittedName>
</protein>
<dbReference type="RefSeq" id="WP_189134822.1">
    <property type="nucleotide sequence ID" value="NZ_BMMS01000032.1"/>
</dbReference>
<evidence type="ECO:0000259" key="2">
    <source>
        <dbReference type="Pfam" id="PF05378"/>
    </source>
</evidence>
<feature type="domain" description="Hydantoinase/oxoprolinase N-terminal" evidence="2">
    <location>
        <begin position="18"/>
        <end position="191"/>
    </location>
</feature>
<evidence type="ECO:0000313" key="4">
    <source>
        <dbReference type="Proteomes" id="UP000641932"/>
    </source>
</evidence>
<dbReference type="GO" id="GO:0005829">
    <property type="term" value="C:cytosol"/>
    <property type="evidence" value="ECO:0007669"/>
    <property type="project" value="TreeGrafter"/>
</dbReference>
<dbReference type="AlphaFoldDB" id="A0A917ZXG7"/>
<dbReference type="Pfam" id="PF01968">
    <property type="entry name" value="Hydantoinase_A"/>
    <property type="match status" value="1"/>
</dbReference>
<keyword evidence="4" id="KW-1185">Reference proteome</keyword>
<feature type="domain" description="Hydantoinase A/oxoprolinase" evidence="1">
    <location>
        <begin position="212"/>
        <end position="501"/>
    </location>
</feature>
<gene>
    <name evidence="3" type="ORF">GCM10012280_58420</name>
</gene>